<dbReference type="Pfam" id="PF04505">
    <property type="entry name" value="CD225"/>
    <property type="match status" value="1"/>
</dbReference>
<feature type="transmembrane region" description="Helical" evidence="5">
    <location>
        <begin position="86"/>
        <end position="106"/>
    </location>
</feature>
<accession>A0ABQ1U0Y2</accession>
<keyword evidence="2 5" id="KW-0812">Transmembrane</keyword>
<comment type="caution">
    <text evidence="6">The sequence shown here is derived from an EMBL/GenBank/DDBJ whole genome shotgun (WGS) entry which is preliminary data.</text>
</comment>
<evidence type="ECO:0000256" key="1">
    <source>
        <dbReference type="ARBA" id="ARBA00004370"/>
    </source>
</evidence>
<name>A0ABQ1U0Y2_9NOCA</name>
<protein>
    <recommendedName>
        <fullName evidence="8">Interferon-induced transmembrane protein</fullName>
    </recommendedName>
</protein>
<evidence type="ECO:0008006" key="8">
    <source>
        <dbReference type="Google" id="ProtNLM"/>
    </source>
</evidence>
<evidence type="ECO:0000256" key="5">
    <source>
        <dbReference type="SAM" id="Phobius"/>
    </source>
</evidence>
<dbReference type="Proteomes" id="UP000632454">
    <property type="component" value="Unassembled WGS sequence"/>
</dbReference>
<keyword evidence="4 5" id="KW-0472">Membrane</keyword>
<sequence>MNYSDDVPTTRIEQQQWINPTAPSGHWKPREAPKANGGWAVTALLFFWPLAFVAFSRALSVPTLLALGRVQEAQEASDSVARLGKIALVCGIAVGVLVVVLQVVVLRDIAAASDGPLNRLPRY</sequence>
<gene>
    <name evidence="6" type="ORF">GCM10007298_00010</name>
</gene>
<evidence type="ECO:0000313" key="6">
    <source>
        <dbReference type="EMBL" id="GGF08110.1"/>
    </source>
</evidence>
<dbReference type="RefSeq" id="WP_188485717.1">
    <property type="nucleotide sequence ID" value="NZ_BMCS01000001.1"/>
</dbReference>
<keyword evidence="7" id="KW-1185">Reference proteome</keyword>
<evidence type="ECO:0000256" key="4">
    <source>
        <dbReference type="ARBA" id="ARBA00023136"/>
    </source>
</evidence>
<comment type="subcellular location">
    <subcellularLocation>
        <location evidence="1">Membrane</location>
    </subcellularLocation>
</comment>
<feature type="transmembrane region" description="Helical" evidence="5">
    <location>
        <begin position="39"/>
        <end position="65"/>
    </location>
</feature>
<keyword evidence="3 5" id="KW-1133">Transmembrane helix</keyword>
<dbReference type="InterPro" id="IPR007593">
    <property type="entry name" value="CD225/Dispanin_fam"/>
</dbReference>
<dbReference type="EMBL" id="BMCS01000001">
    <property type="protein sequence ID" value="GGF08110.1"/>
    <property type="molecule type" value="Genomic_DNA"/>
</dbReference>
<evidence type="ECO:0000256" key="2">
    <source>
        <dbReference type="ARBA" id="ARBA00022692"/>
    </source>
</evidence>
<evidence type="ECO:0000313" key="7">
    <source>
        <dbReference type="Proteomes" id="UP000632454"/>
    </source>
</evidence>
<organism evidence="6 7">
    <name type="scientific">Williamsia phyllosphaerae</name>
    <dbReference type="NCBI Taxonomy" id="885042"/>
    <lineage>
        <taxon>Bacteria</taxon>
        <taxon>Bacillati</taxon>
        <taxon>Actinomycetota</taxon>
        <taxon>Actinomycetes</taxon>
        <taxon>Mycobacteriales</taxon>
        <taxon>Nocardiaceae</taxon>
        <taxon>Williamsia</taxon>
    </lineage>
</organism>
<proteinExistence type="predicted"/>
<reference evidence="7" key="1">
    <citation type="journal article" date="2019" name="Int. J. Syst. Evol. Microbiol.">
        <title>The Global Catalogue of Microorganisms (GCM) 10K type strain sequencing project: providing services to taxonomists for standard genome sequencing and annotation.</title>
        <authorList>
            <consortium name="The Broad Institute Genomics Platform"/>
            <consortium name="The Broad Institute Genome Sequencing Center for Infectious Disease"/>
            <person name="Wu L."/>
            <person name="Ma J."/>
        </authorList>
    </citation>
    <scope>NUCLEOTIDE SEQUENCE [LARGE SCALE GENOMIC DNA]</scope>
    <source>
        <strain evidence="7">CCM 7855</strain>
    </source>
</reference>
<evidence type="ECO:0000256" key="3">
    <source>
        <dbReference type="ARBA" id="ARBA00022989"/>
    </source>
</evidence>